<name>A0A9Q8ZEF2_CURCL</name>
<dbReference type="AlphaFoldDB" id="A0A9Q8ZEF2"/>
<gene>
    <name evidence="3" type="ORF">yc1106_07989</name>
</gene>
<dbReference type="VEuPathDB" id="FungiDB:yc1106_07989"/>
<reference evidence="3" key="1">
    <citation type="submission" date="2021-12" db="EMBL/GenBank/DDBJ databases">
        <title>Curvularia clavata genome.</title>
        <authorList>
            <person name="Cao Y."/>
        </authorList>
    </citation>
    <scope>NUCLEOTIDE SEQUENCE</scope>
    <source>
        <strain evidence="3">Yc1106</strain>
    </source>
</reference>
<accession>A0A9Q8ZEF2</accession>
<organism evidence="3 4">
    <name type="scientific">Curvularia clavata</name>
    <dbReference type="NCBI Taxonomy" id="95742"/>
    <lineage>
        <taxon>Eukaryota</taxon>
        <taxon>Fungi</taxon>
        <taxon>Dikarya</taxon>
        <taxon>Ascomycota</taxon>
        <taxon>Pezizomycotina</taxon>
        <taxon>Dothideomycetes</taxon>
        <taxon>Pleosporomycetidae</taxon>
        <taxon>Pleosporales</taxon>
        <taxon>Pleosporineae</taxon>
        <taxon>Pleosporaceae</taxon>
        <taxon>Curvularia</taxon>
    </lineage>
</organism>
<evidence type="ECO:0000313" key="3">
    <source>
        <dbReference type="EMBL" id="USP80715.1"/>
    </source>
</evidence>
<dbReference type="InterPro" id="IPR052254">
    <property type="entry name" value="CUL4-DDB1_E3_ligase_receptor"/>
</dbReference>
<dbReference type="Gene3D" id="2.130.10.10">
    <property type="entry name" value="YVTN repeat-like/Quinoprotein amine dehydrogenase"/>
    <property type="match status" value="1"/>
</dbReference>
<dbReference type="SUPFAM" id="SSF50978">
    <property type="entry name" value="WD40 repeat-like"/>
    <property type="match status" value="1"/>
</dbReference>
<dbReference type="InterPro" id="IPR036322">
    <property type="entry name" value="WD40_repeat_dom_sf"/>
</dbReference>
<keyword evidence="1" id="KW-0853">WD repeat</keyword>
<evidence type="ECO:0000256" key="1">
    <source>
        <dbReference type="ARBA" id="ARBA00022574"/>
    </source>
</evidence>
<dbReference type="EMBL" id="CP089279">
    <property type="protein sequence ID" value="USP80715.1"/>
    <property type="molecule type" value="Genomic_DNA"/>
</dbReference>
<dbReference type="OrthoDB" id="128867at2759"/>
<keyword evidence="4" id="KW-1185">Reference proteome</keyword>
<dbReference type="Proteomes" id="UP001056012">
    <property type="component" value="Chromosome 6"/>
</dbReference>
<dbReference type="GO" id="GO:0080008">
    <property type="term" value="C:Cul4-RING E3 ubiquitin ligase complex"/>
    <property type="evidence" value="ECO:0007669"/>
    <property type="project" value="TreeGrafter"/>
</dbReference>
<evidence type="ECO:0008006" key="5">
    <source>
        <dbReference type="Google" id="ProtNLM"/>
    </source>
</evidence>
<dbReference type="InterPro" id="IPR015943">
    <property type="entry name" value="WD40/YVTN_repeat-like_dom_sf"/>
</dbReference>
<evidence type="ECO:0000256" key="2">
    <source>
        <dbReference type="ARBA" id="ARBA00022737"/>
    </source>
</evidence>
<dbReference type="PANTHER" id="PTHR44472:SF1">
    <property type="entry name" value="DDB1 AND CUL4 ASSOCIATED FACTOR 4"/>
    <property type="match status" value="1"/>
</dbReference>
<proteinExistence type="predicted"/>
<protein>
    <recommendedName>
        <fullName evidence="5">WD40 repeat-like protein</fullName>
    </recommendedName>
</protein>
<sequence length="486" mass="54528">MNGQAIPGYYWDAEKKKYFKIQSQNAARGFDLKYSLDNIRKEERKQRIQKAVAARSDKIRKERVVRRNLNSITQTNIDRELGSKRSSVYLSNLWTDACAFGIDARPKQVVSRRADSGPIRLFDLDPVSGAIYAVYGSNSVTMQTKRTGIDSWDMDIDYSSSDRRPLENTYACQEVERPKSTVSSLTYLPATGALAVTTYGSDYHPEILLSDPGRDRSYGTRRWNTSDRKAIWTTAARPTTFTPSPYLANTVPATYTEHLAIGTSNSLILFMRSESGFWNSTVAAWPLKSDVLALDWLSYTTVVMGSRDGSIRLYDTRSKGSSHILTHPYPISKLKRAENDTRLVCSGLQNSLCLYDLRSPRQTSFSHTRDAPKRRKVTQKRHINASQPLFAFEHANRDELDLDVAVHARLGLVAAAQDLSTGTAIRISNLYTGKVVKEIKSNEVRGNGKGKGGCESIRSLKFLEGSNGDDVRLWSCWDGGIAEFSW</sequence>
<evidence type="ECO:0000313" key="4">
    <source>
        <dbReference type="Proteomes" id="UP001056012"/>
    </source>
</evidence>
<dbReference type="PANTHER" id="PTHR44472">
    <property type="entry name" value="DDB1- AND CUL4-ASSOCIATED FACTOR 4-RELATED"/>
    <property type="match status" value="1"/>
</dbReference>
<keyword evidence="2" id="KW-0677">Repeat</keyword>